<dbReference type="Pfam" id="PF25133">
    <property type="entry name" value="TYW2_N_2"/>
    <property type="match status" value="1"/>
</dbReference>
<comment type="function">
    <text evidence="10">Specifically methylates the N1 position of guanosine-37 in various cytoplasmic and mitochondrial tRNAs. Methylation is not dependent on the nature of the nucleoside 5' of the target nucleoside. This is the first step in the biosynthesis of wybutosine (yW), a modified base adjacent to the anticodon of tRNAs and required for accurate decoding.</text>
</comment>
<comment type="similarity">
    <text evidence="10">Belongs to the TRM5 / TYW2 family.</text>
</comment>
<dbReference type="FunFam" id="3.30.300.110:FF:000001">
    <property type="entry name" value="tRNA (guanine(37)-N1)-methyltransferase"/>
    <property type="match status" value="1"/>
</dbReference>
<dbReference type="GO" id="GO:0070901">
    <property type="term" value="P:mitochondrial tRNA methylation"/>
    <property type="evidence" value="ECO:0007669"/>
    <property type="project" value="TreeGrafter"/>
</dbReference>
<dbReference type="GO" id="GO:0005634">
    <property type="term" value="C:nucleus"/>
    <property type="evidence" value="ECO:0007669"/>
    <property type="project" value="UniProtKB-SubCell"/>
</dbReference>
<feature type="binding site" evidence="10">
    <location>
        <begin position="276"/>
        <end position="277"/>
    </location>
    <ligand>
        <name>S-adenosyl-L-methionine</name>
        <dbReference type="ChEBI" id="CHEBI:59789"/>
    </ligand>
</feature>
<dbReference type="AlphaFoldDB" id="A0A1B8G7U6"/>
<name>A0A1B8G7U6_9PEZI</name>
<evidence type="ECO:0000313" key="13">
    <source>
        <dbReference type="EMBL" id="OBT91894.1"/>
    </source>
</evidence>
<comment type="similarity">
    <text evidence="1">Belongs to the class I-like SAM-binding methyltransferase superfamily. TRM5/TYW2 family.</text>
</comment>
<feature type="domain" description="SAM-dependent methyltransferase TRM5/TYW2-type" evidence="12">
    <location>
        <begin position="147"/>
        <end position="480"/>
    </location>
</feature>
<feature type="compositionally biased region" description="Polar residues" evidence="11">
    <location>
        <begin position="328"/>
        <end position="339"/>
    </location>
</feature>
<gene>
    <name evidence="10 13" type="primary">TRM5</name>
    <name evidence="13" type="ORF">VE01_10127</name>
</gene>
<dbReference type="InterPro" id="IPR025792">
    <property type="entry name" value="tRNA_Gua_MeTrfase_euk"/>
</dbReference>
<dbReference type="EC" id="2.1.1.228" evidence="10"/>
<protein>
    <recommendedName>
        <fullName evidence="10">tRNA (guanine(37)-N1)-methyltransferase</fullName>
        <ecNumber evidence="10">2.1.1.228</ecNumber>
    </recommendedName>
    <alternativeName>
        <fullName evidence="10">M1G-methyltransferase</fullName>
    </alternativeName>
    <alternativeName>
        <fullName evidence="10">tRNA [GM37] methyltransferase</fullName>
    </alternativeName>
    <alternativeName>
        <fullName evidence="10">tRNA methyltransferase 5</fullName>
    </alternativeName>
</protein>
<accession>A0A1B8G7U6</accession>
<dbReference type="InterPro" id="IPR029063">
    <property type="entry name" value="SAM-dependent_MTases_sf"/>
</dbReference>
<evidence type="ECO:0000256" key="1">
    <source>
        <dbReference type="ARBA" id="ARBA00009775"/>
    </source>
</evidence>
<reference evidence="14" key="2">
    <citation type="journal article" date="2018" name="Nat. Commun.">
        <title>Extreme sensitivity to ultraviolet light in the fungal pathogen causing white-nose syndrome of bats.</title>
        <authorList>
            <person name="Palmer J.M."/>
            <person name="Drees K.P."/>
            <person name="Foster J.T."/>
            <person name="Lindner D.L."/>
        </authorList>
    </citation>
    <scope>NUCLEOTIDE SEQUENCE [LARGE SCALE GENOMIC DNA]</scope>
    <source>
        <strain evidence="14">UAMH 10579</strain>
    </source>
</reference>
<dbReference type="SUPFAM" id="SSF53335">
    <property type="entry name" value="S-adenosyl-L-methionine-dependent methyltransferases"/>
    <property type="match status" value="1"/>
</dbReference>
<evidence type="ECO:0000256" key="3">
    <source>
        <dbReference type="ARBA" id="ARBA00022603"/>
    </source>
</evidence>
<feature type="region of interest" description="Disordered" evidence="11">
    <location>
        <begin position="328"/>
        <end position="349"/>
    </location>
</feature>
<keyword evidence="7 10" id="KW-0496">Mitochondrion</keyword>
<comment type="subcellular location">
    <subcellularLocation>
        <location evidence="10">Mitochondrion matrix</location>
    </subcellularLocation>
    <subcellularLocation>
        <location evidence="10">Nucleus</location>
    </subcellularLocation>
    <subcellularLocation>
        <location evidence="10">Cytoplasm</location>
    </subcellularLocation>
    <text evidence="10">Predominantly in the mitochondria and in the nucleus.</text>
</comment>
<dbReference type="OrthoDB" id="408788at2759"/>
<keyword evidence="4 10" id="KW-0808">Transferase</keyword>
<evidence type="ECO:0000313" key="14">
    <source>
        <dbReference type="Proteomes" id="UP000091956"/>
    </source>
</evidence>
<evidence type="ECO:0000256" key="10">
    <source>
        <dbReference type="HAMAP-Rule" id="MF_03152"/>
    </source>
</evidence>
<dbReference type="EMBL" id="KV460278">
    <property type="protein sequence ID" value="OBT91894.1"/>
    <property type="molecule type" value="Genomic_DNA"/>
</dbReference>
<feature type="binding site" evidence="10">
    <location>
        <position position="364"/>
    </location>
    <ligand>
        <name>S-adenosyl-L-methionine</name>
        <dbReference type="ChEBI" id="CHEBI:59789"/>
    </ligand>
</feature>
<dbReference type="InterPro" id="IPR030382">
    <property type="entry name" value="MeTrfase_TRM5/TYW2"/>
</dbReference>
<dbReference type="GO" id="GO:0005759">
    <property type="term" value="C:mitochondrial matrix"/>
    <property type="evidence" value="ECO:0007669"/>
    <property type="project" value="UniProtKB-SubCell"/>
</dbReference>
<dbReference type="PANTHER" id="PTHR23245:SF36">
    <property type="entry name" value="TRNA (GUANINE(37)-N1)-METHYLTRANSFERASE"/>
    <property type="match status" value="1"/>
</dbReference>
<dbReference type="Gene3D" id="3.30.300.110">
    <property type="entry name" value="Met-10+ protein-like domains"/>
    <property type="match status" value="1"/>
</dbReference>
<keyword evidence="6 10" id="KW-0819">tRNA processing</keyword>
<dbReference type="HAMAP" id="MF_03152">
    <property type="entry name" value="TRM5"/>
    <property type="match status" value="1"/>
</dbReference>
<evidence type="ECO:0000256" key="9">
    <source>
        <dbReference type="ARBA" id="ARBA00047783"/>
    </source>
</evidence>
<dbReference type="RefSeq" id="XP_018125627.1">
    <property type="nucleotide sequence ID" value="XM_018279534.2"/>
</dbReference>
<evidence type="ECO:0000256" key="7">
    <source>
        <dbReference type="ARBA" id="ARBA00023128"/>
    </source>
</evidence>
<reference evidence="13 14" key="1">
    <citation type="submission" date="2016-03" db="EMBL/GenBank/DDBJ databases">
        <title>Comparative genomics of Pseudogymnoascus destructans, the fungus causing white-nose syndrome of bats.</title>
        <authorList>
            <person name="Palmer J.M."/>
            <person name="Drees K.P."/>
            <person name="Foster J.T."/>
            <person name="Lindner D.L."/>
        </authorList>
    </citation>
    <scope>NUCLEOTIDE SEQUENCE [LARGE SCALE GENOMIC DNA]</scope>
    <source>
        <strain evidence="13 14">UAMH 10579</strain>
    </source>
</reference>
<dbReference type="STRING" id="342668.A0A1B8G7U6"/>
<feature type="binding site" evidence="10">
    <location>
        <begin position="304"/>
        <end position="305"/>
    </location>
    <ligand>
        <name>S-adenosyl-L-methionine</name>
        <dbReference type="ChEBI" id="CHEBI:59789"/>
    </ligand>
</feature>
<dbReference type="Proteomes" id="UP000091956">
    <property type="component" value="Unassembled WGS sequence"/>
</dbReference>
<evidence type="ECO:0000256" key="8">
    <source>
        <dbReference type="ARBA" id="ARBA00023242"/>
    </source>
</evidence>
<dbReference type="InterPro" id="IPR056744">
    <property type="entry name" value="TRM5/TYW2-like_N"/>
</dbReference>
<dbReference type="GeneID" id="28843513"/>
<proteinExistence type="inferred from homology"/>
<comment type="subunit">
    <text evidence="10">Monomer.</text>
</comment>
<sequence length="487" mass="54220">MSVESASANDMFRPPIVRSAAAVLDRTLFTRTFPIAAARITDHKLISASRGKLDKSKELLRVDRVSAVREDPDPALAAKGGKCLLLKPEVKPEDPTTWSAILKQAVEAKEMSVMPYELTLDYNYWNYLDIMKSILPEDSQEEIPVGFSIVGHVAHLNIREAYLPFKNLIAEVLMDKNPTIRTVINKIDDVGDKSEFRTFSYELLAGVDDLNVEIREEDCTFRFDYSQVYWNSRLNTEHRRLVALFDPGSVVCDVMAGVGPFALPAAKKGVFVWANDLNPASIAALRDATTLNKVEPYIRAFNTDGHKFIHQCAQDLLALSKAGENKVSIPSKQPRMSRSQKVRPDPIPPTSIEIPQTISHFVMNLPATALTFLPAFRGIYAGHESLFAPHTSTKLPMVHVHCFSTKSEDNVKEGIEISGIVSEMLGTKMEFEGAVEKVEGDPRKRKEAVGEVAEGRVRVHDVRDVAPLKRMFCASFRIPAEVAFAKV</sequence>
<comment type="catalytic activity">
    <reaction evidence="9 10">
        <text>guanosine(37) in tRNA + S-adenosyl-L-methionine = N(1)-methylguanosine(37) in tRNA + S-adenosyl-L-homocysteine + H(+)</text>
        <dbReference type="Rhea" id="RHEA:36899"/>
        <dbReference type="Rhea" id="RHEA-COMP:10145"/>
        <dbReference type="Rhea" id="RHEA-COMP:10147"/>
        <dbReference type="ChEBI" id="CHEBI:15378"/>
        <dbReference type="ChEBI" id="CHEBI:57856"/>
        <dbReference type="ChEBI" id="CHEBI:59789"/>
        <dbReference type="ChEBI" id="CHEBI:73542"/>
        <dbReference type="ChEBI" id="CHEBI:74269"/>
        <dbReference type="EC" id="2.1.1.228"/>
    </reaction>
</comment>
<dbReference type="GO" id="GO:0002939">
    <property type="term" value="P:tRNA N1-guanine methylation"/>
    <property type="evidence" value="ECO:0007669"/>
    <property type="project" value="TreeGrafter"/>
</dbReference>
<organism evidence="13 14">
    <name type="scientific">Pseudogymnoascus verrucosus</name>
    <dbReference type="NCBI Taxonomy" id="342668"/>
    <lineage>
        <taxon>Eukaryota</taxon>
        <taxon>Fungi</taxon>
        <taxon>Dikarya</taxon>
        <taxon>Ascomycota</taxon>
        <taxon>Pezizomycotina</taxon>
        <taxon>Leotiomycetes</taxon>
        <taxon>Thelebolales</taxon>
        <taxon>Thelebolaceae</taxon>
        <taxon>Pseudogymnoascus</taxon>
    </lineage>
</organism>
<dbReference type="PANTHER" id="PTHR23245">
    <property type="entry name" value="TRNA METHYLTRANSFERASE"/>
    <property type="match status" value="1"/>
</dbReference>
<evidence type="ECO:0000256" key="4">
    <source>
        <dbReference type="ARBA" id="ARBA00022679"/>
    </source>
</evidence>
<evidence type="ECO:0000256" key="2">
    <source>
        <dbReference type="ARBA" id="ARBA00022490"/>
    </source>
</evidence>
<dbReference type="Pfam" id="PF02475">
    <property type="entry name" value="TRM5-TYW2_MTfase"/>
    <property type="match status" value="1"/>
</dbReference>
<keyword evidence="8 10" id="KW-0539">Nucleus</keyword>
<keyword evidence="2 10" id="KW-0963">Cytoplasm</keyword>
<keyword evidence="14" id="KW-1185">Reference proteome</keyword>
<keyword evidence="3 10" id="KW-0489">Methyltransferase</keyword>
<evidence type="ECO:0000256" key="5">
    <source>
        <dbReference type="ARBA" id="ARBA00022691"/>
    </source>
</evidence>
<dbReference type="InterPro" id="IPR056743">
    <property type="entry name" value="TRM5-TYW2-like_MTfase"/>
</dbReference>
<dbReference type="GO" id="GO:0052906">
    <property type="term" value="F:tRNA (guanine(37)-N1)-methyltransferase activity"/>
    <property type="evidence" value="ECO:0007669"/>
    <property type="project" value="UniProtKB-UniRule"/>
</dbReference>
<keyword evidence="5 10" id="KW-0949">S-adenosyl-L-methionine</keyword>
<evidence type="ECO:0000256" key="11">
    <source>
        <dbReference type="SAM" id="MobiDB-lite"/>
    </source>
</evidence>
<dbReference type="Gene3D" id="3.40.50.150">
    <property type="entry name" value="Vaccinia Virus protein VP39"/>
    <property type="match status" value="1"/>
</dbReference>
<evidence type="ECO:0000259" key="12">
    <source>
        <dbReference type="PROSITE" id="PS51684"/>
    </source>
</evidence>
<feature type="binding site" evidence="10">
    <location>
        <position position="238"/>
    </location>
    <ligand>
        <name>S-adenosyl-L-methionine</name>
        <dbReference type="ChEBI" id="CHEBI:59789"/>
    </ligand>
</feature>
<evidence type="ECO:0000256" key="6">
    <source>
        <dbReference type="ARBA" id="ARBA00022694"/>
    </source>
</evidence>
<dbReference type="PROSITE" id="PS51684">
    <property type="entry name" value="SAM_MT_TRM5_TYW2"/>
    <property type="match status" value="1"/>
</dbReference>